<comment type="caution">
    <text evidence="1">The sequence shown here is derived from an EMBL/GenBank/DDBJ whole genome shotgun (WGS) entry which is preliminary data.</text>
</comment>
<dbReference type="EMBL" id="JARKIB010000001">
    <property type="protein sequence ID" value="KAJ7785719.1"/>
    <property type="molecule type" value="Genomic_DNA"/>
</dbReference>
<reference evidence="1" key="1">
    <citation type="submission" date="2023-03" db="EMBL/GenBank/DDBJ databases">
        <title>Massive genome expansion in bonnet fungi (Mycena s.s.) driven by repeated elements and novel gene families across ecological guilds.</title>
        <authorList>
            <consortium name="Lawrence Berkeley National Laboratory"/>
            <person name="Harder C.B."/>
            <person name="Miyauchi S."/>
            <person name="Viragh M."/>
            <person name="Kuo A."/>
            <person name="Thoen E."/>
            <person name="Andreopoulos B."/>
            <person name="Lu D."/>
            <person name="Skrede I."/>
            <person name="Drula E."/>
            <person name="Henrissat B."/>
            <person name="Morin E."/>
            <person name="Kohler A."/>
            <person name="Barry K."/>
            <person name="LaButti K."/>
            <person name="Morin E."/>
            <person name="Salamov A."/>
            <person name="Lipzen A."/>
            <person name="Mereny Z."/>
            <person name="Hegedus B."/>
            <person name="Baldrian P."/>
            <person name="Stursova M."/>
            <person name="Weitz H."/>
            <person name="Taylor A."/>
            <person name="Grigoriev I.V."/>
            <person name="Nagy L.G."/>
            <person name="Martin F."/>
            <person name="Kauserud H."/>
        </authorList>
    </citation>
    <scope>NUCLEOTIDE SEQUENCE</scope>
    <source>
        <strain evidence="1">CBHHK182m</strain>
    </source>
</reference>
<dbReference type="Proteomes" id="UP001215598">
    <property type="component" value="Unassembled WGS sequence"/>
</dbReference>
<sequence length="166" mass="18358">MSCGTKEGRLYGNSGCRRRSIRGNTSTSQQSSYTIYVVRPNTCKKLKGFKLQVTKLVTQFHIDFGAGYDTGQLTSYLQEWFAGRLTCKHPLEVVYLQEPAAGNLNLMFNINIQGGLPATASCKVGMVNGQFHIDFGSGYDTGWLTCKNGWLTCKHPLQVSTVNGQF</sequence>
<proteinExistence type="predicted"/>
<organism evidence="1 2">
    <name type="scientific">Mycena metata</name>
    <dbReference type="NCBI Taxonomy" id="1033252"/>
    <lineage>
        <taxon>Eukaryota</taxon>
        <taxon>Fungi</taxon>
        <taxon>Dikarya</taxon>
        <taxon>Basidiomycota</taxon>
        <taxon>Agaricomycotina</taxon>
        <taxon>Agaricomycetes</taxon>
        <taxon>Agaricomycetidae</taxon>
        <taxon>Agaricales</taxon>
        <taxon>Marasmiineae</taxon>
        <taxon>Mycenaceae</taxon>
        <taxon>Mycena</taxon>
    </lineage>
</organism>
<accession>A0AAD7KH76</accession>
<protein>
    <submittedName>
        <fullName evidence="1">Uncharacterized protein</fullName>
    </submittedName>
</protein>
<evidence type="ECO:0000313" key="2">
    <source>
        <dbReference type="Proteomes" id="UP001215598"/>
    </source>
</evidence>
<name>A0AAD7KH76_9AGAR</name>
<evidence type="ECO:0000313" key="1">
    <source>
        <dbReference type="EMBL" id="KAJ7785719.1"/>
    </source>
</evidence>
<gene>
    <name evidence="1" type="ORF">B0H16DRAFT_1445706</name>
</gene>
<dbReference type="AlphaFoldDB" id="A0AAD7KH76"/>
<keyword evidence="2" id="KW-1185">Reference proteome</keyword>